<feature type="compositionally biased region" description="Basic and acidic residues" evidence="1">
    <location>
        <begin position="109"/>
        <end position="148"/>
    </location>
</feature>
<protein>
    <recommendedName>
        <fullName evidence="3">DDE-1 domain-containing protein</fullName>
    </recommendedName>
</protein>
<evidence type="ECO:0008006" key="3">
    <source>
        <dbReference type="Google" id="ProtNLM"/>
    </source>
</evidence>
<gene>
    <name evidence="2" type="ORF">CGI_10006456</name>
</gene>
<sequence length="148" mass="17501">MEANGLNQCYYGMSITVLPYWSTTTTRVIIILKLLQRAKTEAVELYGLPPHTTHVTHPLDVALFKPLKSNFSEIAVNLGECEERSHDWKGKQLAQNETDEEEKKKKKEERKEKTERMRKEAKRKREDADRKKRMTQENKEEKRLKQSR</sequence>
<dbReference type="EMBL" id="JH817780">
    <property type="protein sequence ID" value="EKC30334.1"/>
    <property type="molecule type" value="Genomic_DNA"/>
</dbReference>
<feature type="region of interest" description="Disordered" evidence="1">
    <location>
        <begin position="82"/>
        <end position="148"/>
    </location>
</feature>
<reference evidence="2" key="1">
    <citation type="journal article" date="2012" name="Nature">
        <title>The oyster genome reveals stress adaptation and complexity of shell formation.</title>
        <authorList>
            <person name="Zhang G."/>
            <person name="Fang X."/>
            <person name="Guo X."/>
            <person name="Li L."/>
            <person name="Luo R."/>
            <person name="Xu F."/>
            <person name="Yang P."/>
            <person name="Zhang L."/>
            <person name="Wang X."/>
            <person name="Qi H."/>
            <person name="Xiong Z."/>
            <person name="Que H."/>
            <person name="Xie Y."/>
            <person name="Holland P.W."/>
            <person name="Paps J."/>
            <person name="Zhu Y."/>
            <person name="Wu F."/>
            <person name="Chen Y."/>
            <person name="Wang J."/>
            <person name="Peng C."/>
            <person name="Meng J."/>
            <person name="Yang L."/>
            <person name="Liu J."/>
            <person name="Wen B."/>
            <person name="Zhang N."/>
            <person name="Huang Z."/>
            <person name="Zhu Q."/>
            <person name="Feng Y."/>
            <person name="Mount A."/>
            <person name="Hedgecock D."/>
            <person name="Xu Z."/>
            <person name="Liu Y."/>
            <person name="Domazet-Loso T."/>
            <person name="Du Y."/>
            <person name="Sun X."/>
            <person name="Zhang S."/>
            <person name="Liu B."/>
            <person name="Cheng P."/>
            <person name="Jiang X."/>
            <person name="Li J."/>
            <person name="Fan D."/>
            <person name="Wang W."/>
            <person name="Fu W."/>
            <person name="Wang T."/>
            <person name="Wang B."/>
            <person name="Zhang J."/>
            <person name="Peng Z."/>
            <person name="Li Y."/>
            <person name="Li N."/>
            <person name="Wang J."/>
            <person name="Chen M."/>
            <person name="He Y."/>
            <person name="Tan F."/>
            <person name="Song X."/>
            <person name="Zheng Q."/>
            <person name="Huang R."/>
            <person name="Yang H."/>
            <person name="Du X."/>
            <person name="Chen L."/>
            <person name="Yang M."/>
            <person name="Gaffney P.M."/>
            <person name="Wang S."/>
            <person name="Luo L."/>
            <person name="She Z."/>
            <person name="Ming Y."/>
            <person name="Huang W."/>
            <person name="Zhang S."/>
            <person name="Huang B."/>
            <person name="Zhang Y."/>
            <person name="Qu T."/>
            <person name="Ni P."/>
            <person name="Miao G."/>
            <person name="Wang J."/>
            <person name="Wang Q."/>
            <person name="Steinberg C.E."/>
            <person name="Wang H."/>
            <person name="Li N."/>
            <person name="Qian L."/>
            <person name="Zhang G."/>
            <person name="Li Y."/>
            <person name="Yang H."/>
            <person name="Liu X."/>
            <person name="Wang J."/>
            <person name="Yin Y."/>
            <person name="Wang J."/>
        </authorList>
    </citation>
    <scope>NUCLEOTIDE SEQUENCE [LARGE SCALE GENOMIC DNA]</scope>
    <source>
        <strain evidence="2">05x7-T-G4-1.051#20</strain>
    </source>
</reference>
<accession>K1QGR9</accession>
<organism evidence="2">
    <name type="scientific">Magallana gigas</name>
    <name type="common">Pacific oyster</name>
    <name type="synonym">Crassostrea gigas</name>
    <dbReference type="NCBI Taxonomy" id="29159"/>
    <lineage>
        <taxon>Eukaryota</taxon>
        <taxon>Metazoa</taxon>
        <taxon>Spiralia</taxon>
        <taxon>Lophotrochozoa</taxon>
        <taxon>Mollusca</taxon>
        <taxon>Bivalvia</taxon>
        <taxon>Autobranchia</taxon>
        <taxon>Pteriomorphia</taxon>
        <taxon>Ostreida</taxon>
        <taxon>Ostreoidea</taxon>
        <taxon>Ostreidae</taxon>
        <taxon>Magallana</taxon>
    </lineage>
</organism>
<evidence type="ECO:0000313" key="2">
    <source>
        <dbReference type="EMBL" id="EKC30334.1"/>
    </source>
</evidence>
<proteinExistence type="predicted"/>
<name>K1QGR9_MAGGI</name>
<evidence type="ECO:0000256" key="1">
    <source>
        <dbReference type="SAM" id="MobiDB-lite"/>
    </source>
</evidence>
<dbReference type="InParanoid" id="K1QGR9"/>
<dbReference type="HOGENOM" id="CLU_1760544_0_0_1"/>
<dbReference type="AlphaFoldDB" id="K1QGR9"/>